<protein>
    <recommendedName>
        <fullName evidence="4">GTP-binding protein</fullName>
    </recommendedName>
</protein>
<dbReference type="GO" id="GO:0005525">
    <property type="term" value="F:GTP binding"/>
    <property type="evidence" value="ECO:0007669"/>
    <property type="project" value="UniProtKB-KW"/>
</dbReference>
<dbReference type="GO" id="GO:0009267">
    <property type="term" value="P:cellular response to starvation"/>
    <property type="evidence" value="ECO:0007669"/>
    <property type="project" value="TreeGrafter"/>
</dbReference>
<dbReference type="EMBL" id="CP042905">
    <property type="protein sequence ID" value="QEE15034.1"/>
    <property type="molecule type" value="Genomic_DNA"/>
</dbReference>
<dbReference type="SUPFAM" id="SSF52540">
    <property type="entry name" value="P-loop containing nucleoside triphosphate hydrolases"/>
    <property type="match status" value="1"/>
</dbReference>
<dbReference type="Gene3D" id="3.30.450.30">
    <property type="entry name" value="Dynein light chain 2a, cytoplasmic"/>
    <property type="match status" value="1"/>
</dbReference>
<evidence type="ECO:0000256" key="1">
    <source>
        <dbReference type="ARBA" id="ARBA00022741"/>
    </source>
</evidence>
<organism evidence="3">
    <name type="scientific">Promethearchaeum syntrophicum</name>
    <dbReference type="NCBI Taxonomy" id="2594042"/>
    <lineage>
        <taxon>Archaea</taxon>
        <taxon>Promethearchaeati</taxon>
        <taxon>Promethearchaeota</taxon>
        <taxon>Promethearchaeia</taxon>
        <taxon>Promethearchaeales</taxon>
        <taxon>Promethearchaeaceae</taxon>
        <taxon>Promethearchaeum</taxon>
    </lineage>
</organism>
<dbReference type="GO" id="GO:1904263">
    <property type="term" value="P:positive regulation of TORC1 signaling"/>
    <property type="evidence" value="ECO:0007669"/>
    <property type="project" value="TreeGrafter"/>
</dbReference>
<keyword evidence="1" id="KW-0547">Nucleotide-binding</keyword>
<dbReference type="InterPro" id="IPR006762">
    <property type="entry name" value="Gtr1_RagA"/>
</dbReference>
<proteinExistence type="predicted"/>
<dbReference type="AlphaFoldDB" id="A0A5B9D7D6"/>
<dbReference type="Gene3D" id="3.40.50.300">
    <property type="entry name" value="P-loop containing nucleotide triphosphate hydrolases"/>
    <property type="match status" value="1"/>
</dbReference>
<dbReference type="PANTHER" id="PTHR11259:SF1">
    <property type="entry name" value="RAS-RELATED GTP-BINDING PROTEIN"/>
    <property type="match status" value="1"/>
</dbReference>
<accession>A0A5B9D7D6</accession>
<gene>
    <name evidence="3" type="ORF">DSAG12_00857</name>
</gene>
<dbReference type="GO" id="GO:0003924">
    <property type="term" value="F:GTPase activity"/>
    <property type="evidence" value="ECO:0007669"/>
    <property type="project" value="TreeGrafter"/>
</dbReference>
<sequence>MGKAGVGKTSLMKTTCQGHSFLQTIDIPPTKGISRENFLFRGLLEISLWDAGGQQKYLERYFSQKQKEIIFSEVDIPIFMVDTSEDPKDQQLFTQFLEAIFKYSPELEKVFVLLNKTDLEQAKPDLFYEVLNNSLQPEYRDRVKFTPVSVKDGTAQYRLIEILDSSLQSSVIELEKRKNIRDILEEMKLETNSEYFLFNHLDGLITASTVGSISSDPLNFLSLEIGAMESNIDRIVQKIQKRLGNLEEPIFLSFLLYETEKYYVYLQEINDNAIIMVVTSEKSSEIITDIQKILSKSNPLIIKLSKLITYNQV</sequence>
<dbReference type="InterPro" id="IPR027417">
    <property type="entry name" value="P-loop_NTPase"/>
</dbReference>
<keyword evidence="2" id="KW-0342">GTP-binding</keyword>
<evidence type="ECO:0008006" key="4">
    <source>
        <dbReference type="Google" id="ProtNLM"/>
    </source>
</evidence>
<reference evidence="3" key="1">
    <citation type="journal article" date="2020" name="Nature">
        <title>Isolation of an archaeon at the prokaryote-eukaryote interface.</title>
        <authorList>
            <person name="Imachi H."/>
            <person name="Nobu M.K."/>
            <person name="Nakahara N."/>
            <person name="Morono Y."/>
            <person name="Ogawara M."/>
            <person name="Takaki Y."/>
            <person name="Takano Y."/>
            <person name="Uematsu K."/>
            <person name="Ikuta T."/>
            <person name="Ito M."/>
            <person name="Matsui Y."/>
            <person name="Miyazaki M."/>
            <person name="Murata K."/>
            <person name="Saito Y."/>
            <person name="Sakai S."/>
            <person name="Song C."/>
            <person name="Tasumi E."/>
            <person name="Yamanaka Y."/>
            <person name="Yamaguchi T."/>
            <person name="Kamagata Y."/>
            <person name="Tamaki H."/>
            <person name="Takai K."/>
        </authorList>
    </citation>
    <scope>NUCLEOTIDE SEQUENCE [LARGE SCALE GENOMIC DNA]</scope>
    <source>
        <strain evidence="3">MK-D1</strain>
    </source>
</reference>
<evidence type="ECO:0000256" key="2">
    <source>
        <dbReference type="ARBA" id="ARBA00023134"/>
    </source>
</evidence>
<dbReference type="PANTHER" id="PTHR11259">
    <property type="entry name" value="RAS-RELATED GTP BINDING RAG/GTR YEAST"/>
    <property type="match status" value="1"/>
</dbReference>
<name>A0A5B9D7D6_9ARCH</name>
<dbReference type="Pfam" id="PF04670">
    <property type="entry name" value="Gtr1_RagA"/>
    <property type="match status" value="1"/>
</dbReference>
<dbReference type="GO" id="GO:1990131">
    <property type="term" value="C:Gtr1-Gtr2 GTPase complex"/>
    <property type="evidence" value="ECO:0007669"/>
    <property type="project" value="TreeGrafter"/>
</dbReference>
<dbReference type="GO" id="GO:0005764">
    <property type="term" value="C:lysosome"/>
    <property type="evidence" value="ECO:0007669"/>
    <property type="project" value="TreeGrafter"/>
</dbReference>
<evidence type="ECO:0000313" key="3">
    <source>
        <dbReference type="EMBL" id="QEE15034.1"/>
    </source>
</evidence>